<reference evidence="1" key="1">
    <citation type="submission" date="2020-10" db="EMBL/GenBank/DDBJ databases">
        <authorList>
            <person name="Kadnikov V."/>
            <person name="Beletsky A.V."/>
            <person name="Mardanov A.V."/>
            <person name="Karnachuk O.V."/>
            <person name="Ravin N.V."/>
        </authorList>
    </citation>
    <scope>NUCLEOTIDE SEQUENCE</scope>
    <source>
        <strain evidence="1">Bu02</strain>
    </source>
</reference>
<sequence length="481" mass="52530">MAVQSNLKIFERARLKKTRGIFPPGEILVKPGDSVSPETVIARTDYMRGSPYIVDLRAEFKDILEPDLLDQVLVKKAGDRVKRHEVIARYWRGSPPEPAEVTSPCDGTIEYISRMQAKVVIREDPGTAKPVTIIPVSAKLGINPRWLRMYTVVKEGDFVREGQVVAGVPGGGKTDFVYAPVSGIVDRICPRSGGIILVRPVMTTRILAQMAGRVTAVRSGRSVTIEAEGAYIEGVFGTGGEQFGPLEILASNPQDSLDEAGIDESVRGRVVLAGAFVSYGAIQKARAFGARAIIAGGFNHKDMERAVIEPPENDYAGPEDDFTLVALEGFGKTPVNERTWHILNRRKGKVATVFGGSWAFDQGLSFELPQDPRPHLMISEGLPQDLSQDVSQQVIDPADAMPVADPSREPRNLGLFRSAKALPGNRVRCIRGPHAGLWGMVEREAGPSEKAECEAVLDFVWVRLDDGRLVRVAEANLEVFM</sequence>
<dbReference type="EMBL" id="CP062796">
    <property type="protein sequence ID" value="QUL98191.1"/>
    <property type="molecule type" value="Genomic_DNA"/>
</dbReference>
<name>A0AAT9LAR8_9FIRM</name>
<accession>A0AAT9LAR8</accession>
<dbReference type="KEGG" id="fcz:IMF26_09130"/>
<gene>
    <name evidence="1" type="ORF">IMF26_09130</name>
</gene>
<evidence type="ECO:0000313" key="1">
    <source>
        <dbReference type="EMBL" id="QUL98191.1"/>
    </source>
</evidence>
<protein>
    <submittedName>
        <fullName evidence="1">Uncharacterized protein</fullName>
    </submittedName>
</protein>
<reference evidence="1" key="2">
    <citation type="journal article" date="2023" name="Biology">
        <title>Prokaryotic Life Associated with Coal-Fire Gas Vents Revealed by Metagenomics.</title>
        <authorList>
            <person name="Kadnikov V.V."/>
            <person name="Mardanov A.V."/>
            <person name="Beletsky A.V."/>
            <person name="Karnachuk O.V."/>
            <person name="Ravin N.V."/>
        </authorList>
    </citation>
    <scope>NUCLEOTIDE SEQUENCE</scope>
    <source>
        <strain evidence="1">Bu02</strain>
    </source>
</reference>
<proteinExistence type="predicted"/>
<dbReference type="AlphaFoldDB" id="A0AAT9LAR8"/>
<organism evidence="1">
    <name type="scientific">Candidatus Fermentithermobacillus carboniphilus</name>
    <dbReference type="NCBI Taxonomy" id="3085328"/>
    <lineage>
        <taxon>Bacteria</taxon>
        <taxon>Bacillati</taxon>
        <taxon>Bacillota</taxon>
        <taxon>Candidatus Fermentithermobacillia</taxon>
        <taxon>Candidatus Fermentithermobacillales</taxon>
        <taxon>Candidatus Fermentithermobacillaceae</taxon>
        <taxon>Candidatus Fermentithermobacillus</taxon>
    </lineage>
</organism>